<dbReference type="GO" id="GO:0046983">
    <property type="term" value="F:protein dimerization activity"/>
    <property type="evidence" value="ECO:0007669"/>
    <property type="project" value="InterPro"/>
</dbReference>
<proteinExistence type="predicted"/>
<name>A0A2G9S344_AQUCT</name>
<dbReference type="InterPro" id="IPR036638">
    <property type="entry name" value="HLH_DNA-bd_sf"/>
</dbReference>
<feature type="region of interest" description="Disordered" evidence="1">
    <location>
        <begin position="49"/>
        <end position="75"/>
    </location>
</feature>
<evidence type="ECO:0000256" key="1">
    <source>
        <dbReference type="SAM" id="MobiDB-lite"/>
    </source>
</evidence>
<feature type="compositionally biased region" description="Polar residues" evidence="1">
    <location>
        <begin position="56"/>
        <end position="75"/>
    </location>
</feature>
<evidence type="ECO:0000313" key="3">
    <source>
        <dbReference type="Proteomes" id="UP000228934"/>
    </source>
</evidence>
<evidence type="ECO:0000313" key="2">
    <source>
        <dbReference type="EMBL" id="PIO33861.1"/>
    </source>
</evidence>
<sequence>MCTSHYLLEGITGKPNHICLFFRAIFFRKSKYCVHFAFQDRDCHRSRRGSPCASEHSLSPPQSSGKTSSDSHCSTSKNERLKHISAEQKRRFNIKIAFNTLHSFVSSSSKPCPHSKQLAMGEPSHSSVFIQTRSPDLAPPPLSADWLADFDSSGSQLRHCCVSANWEGESWCS</sequence>
<dbReference type="Gene3D" id="4.10.280.10">
    <property type="entry name" value="Helix-loop-helix DNA-binding domain"/>
    <property type="match status" value="1"/>
</dbReference>
<dbReference type="SUPFAM" id="SSF47459">
    <property type="entry name" value="HLH, helix-loop-helix DNA-binding domain"/>
    <property type="match status" value="1"/>
</dbReference>
<organism evidence="2 3">
    <name type="scientific">Aquarana catesbeiana</name>
    <name type="common">American bullfrog</name>
    <name type="synonym">Rana catesbeiana</name>
    <dbReference type="NCBI Taxonomy" id="8400"/>
    <lineage>
        <taxon>Eukaryota</taxon>
        <taxon>Metazoa</taxon>
        <taxon>Chordata</taxon>
        <taxon>Craniata</taxon>
        <taxon>Vertebrata</taxon>
        <taxon>Euteleostomi</taxon>
        <taxon>Amphibia</taxon>
        <taxon>Batrachia</taxon>
        <taxon>Anura</taxon>
        <taxon>Neobatrachia</taxon>
        <taxon>Ranoidea</taxon>
        <taxon>Ranidae</taxon>
        <taxon>Aquarana</taxon>
    </lineage>
</organism>
<accession>A0A2G9S344</accession>
<protein>
    <recommendedName>
        <fullName evidence="4">BHLH domain-containing protein</fullName>
    </recommendedName>
</protein>
<dbReference type="Proteomes" id="UP000228934">
    <property type="component" value="Unassembled WGS sequence"/>
</dbReference>
<gene>
    <name evidence="2" type="ORF">AB205_0104780</name>
</gene>
<reference evidence="3" key="1">
    <citation type="journal article" date="2017" name="Nat. Commun.">
        <title>The North American bullfrog draft genome provides insight into hormonal regulation of long noncoding RNA.</title>
        <authorList>
            <person name="Hammond S.A."/>
            <person name="Warren R.L."/>
            <person name="Vandervalk B.P."/>
            <person name="Kucuk E."/>
            <person name="Khan H."/>
            <person name="Gibb E.A."/>
            <person name="Pandoh P."/>
            <person name="Kirk H."/>
            <person name="Zhao Y."/>
            <person name="Jones M."/>
            <person name="Mungall A.J."/>
            <person name="Coope R."/>
            <person name="Pleasance S."/>
            <person name="Moore R.A."/>
            <person name="Holt R.A."/>
            <person name="Round J.M."/>
            <person name="Ohora S."/>
            <person name="Walle B.V."/>
            <person name="Veldhoen N."/>
            <person name="Helbing C.C."/>
            <person name="Birol I."/>
        </authorList>
    </citation>
    <scope>NUCLEOTIDE SEQUENCE [LARGE SCALE GENOMIC DNA]</scope>
</reference>
<keyword evidence="3" id="KW-1185">Reference proteome</keyword>
<evidence type="ECO:0008006" key="4">
    <source>
        <dbReference type="Google" id="ProtNLM"/>
    </source>
</evidence>
<dbReference type="AlphaFoldDB" id="A0A2G9S344"/>
<dbReference type="OrthoDB" id="6022628at2759"/>
<dbReference type="EMBL" id="KV929005">
    <property type="protein sequence ID" value="PIO33861.1"/>
    <property type="molecule type" value="Genomic_DNA"/>
</dbReference>